<dbReference type="Pfam" id="PF01521">
    <property type="entry name" value="Fe-S_biosyn"/>
    <property type="match status" value="1"/>
</dbReference>
<reference evidence="3" key="1">
    <citation type="submission" date="2018-12" db="EMBL/GenBank/DDBJ databases">
        <title>Complete genome sequence of Paenibacillus sp. MBLB1234.</title>
        <authorList>
            <person name="Nam Y.-D."/>
            <person name="Kang J."/>
            <person name="Chung W.-H."/>
            <person name="Park Y.S."/>
        </authorList>
    </citation>
    <scope>NUCLEOTIDE SEQUENCE [LARGE SCALE GENOMIC DNA]</scope>
    <source>
        <strain evidence="3">MBLB1234</strain>
    </source>
</reference>
<dbReference type="AlphaFoldDB" id="A0A3Q9IBW3"/>
<keyword evidence="3" id="KW-1185">Reference proteome</keyword>
<evidence type="ECO:0000259" key="1">
    <source>
        <dbReference type="Pfam" id="PF01521"/>
    </source>
</evidence>
<name>A0A3Q9IBW3_9BACL</name>
<protein>
    <submittedName>
        <fullName evidence="2">Iron-sulfur cluster biosynthesis family protein</fullName>
    </submittedName>
</protein>
<dbReference type="KEGG" id="plut:EI981_15150"/>
<proteinExistence type="predicted"/>
<organism evidence="2 3">
    <name type="scientific">Paenibacillus lutimineralis</name>
    <dbReference type="NCBI Taxonomy" id="2707005"/>
    <lineage>
        <taxon>Bacteria</taxon>
        <taxon>Bacillati</taxon>
        <taxon>Bacillota</taxon>
        <taxon>Bacilli</taxon>
        <taxon>Bacillales</taxon>
        <taxon>Paenibacillaceae</taxon>
        <taxon>Paenibacillus</taxon>
    </lineage>
</organism>
<evidence type="ECO:0000313" key="3">
    <source>
        <dbReference type="Proteomes" id="UP000270678"/>
    </source>
</evidence>
<sequence length="107" mass="12337">MNVHMDPSTEKKLNEYMGARPGYIKLFYDTEDCGCNGVLTLQIIDQPLDTDVKVKVDAFELFVDRQQQSLFDHTMKIIADPNYPSFTVRSDSSLFSSNVRIRDLRQN</sequence>
<dbReference type="SUPFAM" id="SSF89360">
    <property type="entry name" value="HesB-like domain"/>
    <property type="match status" value="1"/>
</dbReference>
<dbReference type="InterPro" id="IPR000361">
    <property type="entry name" value="ATAP_core_dom"/>
</dbReference>
<evidence type="ECO:0000313" key="2">
    <source>
        <dbReference type="EMBL" id="AZS15643.1"/>
    </source>
</evidence>
<gene>
    <name evidence="2" type="ORF">EI981_15150</name>
</gene>
<dbReference type="InterPro" id="IPR035903">
    <property type="entry name" value="HesB-like_dom_sf"/>
</dbReference>
<dbReference type="Proteomes" id="UP000270678">
    <property type="component" value="Chromosome"/>
</dbReference>
<dbReference type="Gene3D" id="2.60.300.12">
    <property type="entry name" value="HesB-like domain"/>
    <property type="match status" value="1"/>
</dbReference>
<dbReference type="RefSeq" id="WP_126999483.1">
    <property type="nucleotide sequence ID" value="NZ_CP034346.1"/>
</dbReference>
<dbReference type="EMBL" id="CP034346">
    <property type="protein sequence ID" value="AZS15643.1"/>
    <property type="molecule type" value="Genomic_DNA"/>
</dbReference>
<accession>A0A3Q9IBW3</accession>
<feature type="domain" description="Core" evidence="1">
    <location>
        <begin position="1"/>
        <end position="103"/>
    </location>
</feature>
<dbReference type="OrthoDB" id="2361087at2"/>